<feature type="domain" description="AB hydrolase-1" evidence="4">
    <location>
        <begin position="115"/>
        <end position="226"/>
    </location>
</feature>
<protein>
    <recommendedName>
        <fullName evidence="4">AB hydrolase-1 domain-containing protein</fullName>
    </recommendedName>
</protein>
<dbReference type="PRINTS" id="PR00412">
    <property type="entry name" value="EPOXHYDRLASE"/>
</dbReference>
<proteinExistence type="inferred from homology"/>
<comment type="caution">
    <text evidence="5">The sequence shown here is derived from an EMBL/GenBank/DDBJ whole genome shotgun (WGS) entry which is preliminary data.</text>
</comment>
<feature type="compositionally biased region" description="Gly residues" evidence="3">
    <location>
        <begin position="54"/>
        <end position="64"/>
    </location>
</feature>
<dbReference type="OrthoDB" id="408373at2759"/>
<evidence type="ECO:0000256" key="2">
    <source>
        <dbReference type="ARBA" id="ARBA00038334"/>
    </source>
</evidence>
<organism evidence="5 6">
    <name type="scientific">Aphis glycines</name>
    <name type="common">Soybean aphid</name>
    <dbReference type="NCBI Taxonomy" id="307491"/>
    <lineage>
        <taxon>Eukaryota</taxon>
        <taxon>Metazoa</taxon>
        <taxon>Ecdysozoa</taxon>
        <taxon>Arthropoda</taxon>
        <taxon>Hexapoda</taxon>
        <taxon>Insecta</taxon>
        <taxon>Pterygota</taxon>
        <taxon>Neoptera</taxon>
        <taxon>Paraneoptera</taxon>
        <taxon>Hemiptera</taxon>
        <taxon>Sternorrhyncha</taxon>
        <taxon>Aphidomorpha</taxon>
        <taxon>Aphidoidea</taxon>
        <taxon>Aphididae</taxon>
        <taxon>Aphidini</taxon>
        <taxon>Aphis</taxon>
        <taxon>Aphis</taxon>
    </lineage>
</organism>
<dbReference type="EMBL" id="VYZN01000040">
    <property type="protein sequence ID" value="KAE9532017.1"/>
    <property type="molecule type" value="Genomic_DNA"/>
</dbReference>
<reference evidence="5 6" key="1">
    <citation type="submission" date="2019-08" db="EMBL/GenBank/DDBJ databases">
        <title>The genome of the soybean aphid Biotype 1, its phylome, world population structure and adaptation to the North American continent.</title>
        <authorList>
            <person name="Giordano R."/>
            <person name="Donthu R.K."/>
            <person name="Hernandez A.G."/>
            <person name="Wright C.L."/>
            <person name="Zimin A.V."/>
        </authorList>
    </citation>
    <scope>NUCLEOTIDE SEQUENCE [LARGE SCALE GENOMIC DNA]</scope>
    <source>
        <tissue evidence="5">Whole aphids</tissue>
    </source>
</reference>
<evidence type="ECO:0000256" key="3">
    <source>
        <dbReference type="SAM" id="MobiDB-lite"/>
    </source>
</evidence>
<evidence type="ECO:0000259" key="4">
    <source>
        <dbReference type="Pfam" id="PF00561"/>
    </source>
</evidence>
<comment type="similarity">
    <text evidence="2">Belongs to the AB hydrolase superfamily. Epoxide hydrolase family.</text>
</comment>
<keyword evidence="1" id="KW-0378">Hydrolase</keyword>
<feature type="compositionally biased region" description="Acidic residues" evidence="3">
    <location>
        <begin position="68"/>
        <end position="77"/>
    </location>
</feature>
<dbReference type="AlphaFoldDB" id="A0A6G0TGP1"/>
<keyword evidence="6" id="KW-1185">Reference proteome</keyword>
<feature type="region of interest" description="Disordered" evidence="3">
    <location>
        <begin position="54"/>
        <end position="77"/>
    </location>
</feature>
<dbReference type="GO" id="GO:0004301">
    <property type="term" value="F:epoxide hydrolase activity"/>
    <property type="evidence" value="ECO:0007669"/>
    <property type="project" value="UniProtKB-ARBA"/>
</dbReference>
<dbReference type="Proteomes" id="UP000475862">
    <property type="component" value="Unassembled WGS sequence"/>
</dbReference>
<dbReference type="SUPFAM" id="SSF53474">
    <property type="entry name" value="alpha/beta-Hydrolases"/>
    <property type="match status" value="1"/>
</dbReference>
<sequence>MAVLAGGRDNVVSISAAESLKMLAFSVVWGSWVVVRNAATRAVGPLWSNCGGGGGGSGSGSGGHGDGDDGDDRETGAADDDAVATATGAVATYSGGKSGVKFHYVECGDPKDMIVLLLHGFPSCWISWHHQIPTLSKHFRVIAVDLKGFGDSDKPSARKSYRVENLVNELAVFLSMLGVDDSNKCHVIGHDLGALLGWYLVHLWPNCVSKFVAISCPHPNVHWEYLPPSSFFNKKQHILVQRTYTLNSEIYLYSYSWICFSQLPYLPEMDALQSDLKIINQCYQHLSKTNQSDDLSYIDAYKYTFSRTEDWTGAINYFRNLPFYRIEPRNSNDSLNKEEDMLQVPCLLITGSKDVSVKMESFIKSTEFLKTSTVRIIDNASHFPHQEQPKLVNDLLTSYLVRVKVVQKELPRQNSSGIVGRMKDIVSSTVQYGNTLKDSVQKRNILPTTVKTSWQN</sequence>
<dbReference type="InterPro" id="IPR000073">
    <property type="entry name" value="AB_hydrolase_1"/>
</dbReference>
<dbReference type="Gene3D" id="3.40.50.1820">
    <property type="entry name" value="alpha/beta hydrolase"/>
    <property type="match status" value="1"/>
</dbReference>
<dbReference type="PANTHER" id="PTHR43329">
    <property type="entry name" value="EPOXIDE HYDROLASE"/>
    <property type="match status" value="1"/>
</dbReference>
<dbReference type="InterPro" id="IPR029058">
    <property type="entry name" value="AB_hydrolase_fold"/>
</dbReference>
<dbReference type="Pfam" id="PF00561">
    <property type="entry name" value="Abhydrolase_1"/>
    <property type="match status" value="1"/>
</dbReference>
<evidence type="ECO:0000256" key="1">
    <source>
        <dbReference type="ARBA" id="ARBA00022801"/>
    </source>
</evidence>
<evidence type="ECO:0000313" key="5">
    <source>
        <dbReference type="EMBL" id="KAE9532017.1"/>
    </source>
</evidence>
<evidence type="ECO:0000313" key="6">
    <source>
        <dbReference type="Proteomes" id="UP000475862"/>
    </source>
</evidence>
<name>A0A6G0TGP1_APHGL</name>
<dbReference type="InterPro" id="IPR000639">
    <property type="entry name" value="Epox_hydrolase-like"/>
</dbReference>
<accession>A0A6G0TGP1</accession>
<gene>
    <name evidence="5" type="ORF">AGLY_010219</name>
</gene>